<keyword evidence="2" id="KW-0472">Membrane</keyword>
<proteinExistence type="predicted"/>
<evidence type="ECO:0000256" key="2">
    <source>
        <dbReference type="SAM" id="Phobius"/>
    </source>
</evidence>
<dbReference type="Proteomes" id="UP000199614">
    <property type="component" value="Unassembled WGS sequence"/>
</dbReference>
<feature type="transmembrane region" description="Helical" evidence="2">
    <location>
        <begin position="86"/>
        <end position="109"/>
    </location>
</feature>
<keyword evidence="4" id="KW-1185">Reference proteome</keyword>
<feature type="compositionally biased region" description="Low complexity" evidence="1">
    <location>
        <begin position="124"/>
        <end position="133"/>
    </location>
</feature>
<organism evidence="3 4">
    <name type="scientific">Pseudonocardia ammonioxydans</name>
    <dbReference type="NCBI Taxonomy" id="260086"/>
    <lineage>
        <taxon>Bacteria</taxon>
        <taxon>Bacillati</taxon>
        <taxon>Actinomycetota</taxon>
        <taxon>Actinomycetes</taxon>
        <taxon>Pseudonocardiales</taxon>
        <taxon>Pseudonocardiaceae</taxon>
        <taxon>Pseudonocardia</taxon>
    </lineage>
</organism>
<dbReference type="OrthoDB" id="3579664at2"/>
<dbReference type="STRING" id="260086.SAMN05216207_1002129"/>
<feature type="region of interest" description="Disordered" evidence="1">
    <location>
        <begin position="108"/>
        <end position="134"/>
    </location>
</feature>
<keyword evidence="2" id="KW-0812">Transmembrane</keyword>
<keyword evidence="2" id="KW-1133">Transmembrane helix</keyword>
<protein>
    <submittedName>
        <fullName evidence="3">Uncharacterized protein</fullName>
    </submittedName>
</protein>
<feature type="compositionally biased region" description="Basic residues" evidence="1">
    <location>
        <begin position="1"/>
        <end position="12"/>
    </location>
</feature>
<dbReference type="AlphaFoldDB" id="A0A1I4T6A5"/>
<accession>A0A1I4T6A5</accession>
<feature type="transmembrane region" description="Helical" evidence="2">
    <location>
        <begin position="58"/>
        <end position="80"/>
    </location>
</feature>
<dbReference type="RefSeq" id="WP_093336925.1">
    <property type="nucleotide sequence ID" value="NZ_FOUY01000002.1"/>
</dbReference>
<feature type="region of interest" description="Disordered" evidence="1">
    <location>
        <begin position="1"/>
        <end position="23"/>
    </location>
</feature>
<name>A0A1I4T6A5_PSUAM</name>
<evidence type="ECO:0000256" key="1">
    <source>
        <dbReference type="SAM" id="MobiDB-lite"/>
    </source>
</evidence>
<sequence length="298" mass="32532">MTRSAYGRHGRGHPGPWHGHGRLEHRADRLRRRAEWQVARHDHRRERRLRRRGGPSHPVAKVAVVSGAVLLAGTAVAVVVTVVAQILAVLLFAMLAVGAYSLVTGSLGTGSRGKDTAHRPEVDAPTSARAAAESTEEAWRRARADFQRVRAEFVAHETDPMAVLHRPALSDVSVGSTARFVDAFSAAQALDTDGYPDEPYGASYVRAVDQARRAWRAAVEAADRIRLSGLAPEERRTVERVVKLLTTARDSDSEPERLAAYARARSELDRLDRAGVVHLPKAARARLDARARGELPGS</sequence>
<gene>
    <name evidence="3" type="ORF">SAMN05216207_1002129</name>
</gene>
<reference evidence="3 4" key="1">
    <citation type="submission" date="2016-10" db="EMBL/GenBank/DDBJ databases">
        <authorList>
            <person name="de Groot N.N."/>
        </authorList>
    </citation>
    <scope>NUCLEOTIDE SEQUENCE [LARGE SCALE GENOMIC DNA]</scope>
    <source>
        <strain evidence="3 4">CGMCC 4.1877</strain>
    </source>
</reference>
<dbReference type="EMBL" id="FOUY01000002">
    <property type="protein sequence ID" value="SFM72161.1"/>
    <property type="molecule type" value="Genomic_DNA"/>
</dbReference>
<evidence type="ECO:0000313" key="3">
    <source>
        <dbReference type="EMBL" id="SFM72161.1"/>
    </source>
</evidence>
<evidence type="ECO:0000313" key="4">
    <source>
        <dbReference type="Proteomes" id="UP000199614"/>
    </source>
</evidence>
<feature type="compositionally biased region" description="Basic and acidic residues" evidence="1">
    <location>
        <begin position="112"/>
        <end position="122"/>
    </location>
</feature>